<evidence type="ECO:0000256" key="3">
    <source>
        <dbReference type="ARBA" id="ARBA00022737"/>
    </source>
</evidence>
<dbReference type="SMART" id="SM00369">
    <property type="entry name" value="LRR_TYP"/>
    <property type="match status" value="9"/>
</dbReference>
<evidence type="ECO:0000313" key="8">
    <source>
        <dbReference type="Proteomes" id="UP000233020"/>
    </source>
</evidence>
<keyword evidence="1" id="KW-0433">Leucine-rich repeat</keyword>
<keyword evidence="8" id="KW-1185">Reference proteome</keyword>
<name>A0A2K5CC69_AOTNA</name>
<dbReference type="OMA" id="EDICTEG"/>
<evidence type="ECO:0000256" key="2">
    <source>
        <dbReference type="ARBA" id="ARBA00022729"/>
    </source>
</evidence>
<sequence length="467" mass="50286">MLARTLLCAVLGLLRAQPFPCPPACKCVFRDAAQCSGGDVARISALGLPTNLTHILLFRMSRGVLQNHSFSGMTVLQRLMLSDSHISAIAPGTFNDLRKLKTLRLSRNQITHLPGALLDNMVLLEQLFLDHNALSDLDQNLFQKLANLQELVLNQNQLDFLPPSLFTNLGNLKLLDLSGNDLTHLPEGLLGAQAKLERLLLHSNRLVSLDSGLLNSLGALTDLQLHRNHIGSIAPGTFDRLPNLNSLTLARNHLAFLPSALFLHSHNLTLLTLFEEPFWTELPGVLSGRWGLRELWLNGTTPAGLRGDPEPRFSGAPAGAFQAWASSGKLALHSNSLTALPDGLLRRPRQAGARCPATQQLRALPRALFRNLSSLESVSWTTPAGDLPATCLGLCPVPRLPGPPPHPAADSSSEALASHLGSQTAQNPGCGPAGGQGYSGHDHAIIVFAMITIGQLFPKLIRERALG</sequence>
<dbReference type="AlphaFoldDB" id="A0A2K5CC69"/>
<dbReference type="PANTHER" id="PTHR45712">
    <property type="entry name" value="AGAP008170-PA"/>
    <property type="match status" value="1"/>
</dbReference>
<dbReference type="GO" id="GO:0010572">
    <property type="term" value="P:positive regulation of platelet activation"/>
    <property type="evidence" value="ECO:0007669"/>
    <property type="project" value="Ensembl"/>
</dbReference>
<dbReference type="GO" id="GO:0005615">
    <property type="term" value="C:extracellular space"/>
    <property type="evidence" value="ECO:0007669"/>
    <property type="project" value="TreeGrafter"/>
</dbReference>
<dbReference type="SUPFAM" id="SSF52058">
    <property type="entry name" value="L domain-like"/>
    <property type="match status" value="1"/>
</dbReference>
<accession>A0A2K5CC69</accession>
<feature type="region of interest" description="Disordered" evidence="5">
    <location>
        <begin position="402"/>
        <end position="435"/>
    </location>
</feature>
<dbReference type="InterPro" id="IPR050333">
    <property type="entry name" value="SLRP"/>
</dbReference>
<gene>
    <name evidence="7" type="primary">GP5</name>
</gene>
<keyword evidence="3" id="KW-0677">Repeat</keyword>
<dbReference type="GO" id="GO:0051209">
    <property type="term" value="P:release of sequestered calcium ion into cytosol"/>
    <property type="evidence" value="ECO:0007669"/>
    <property type="project" value="Ensembl"/>
</dbReference>
<dbReference type="Pfam" id="PF13855">
    <property type="entry name" value="LRR_8"/>
    <property type="match status" value="2"/>
</dbReference>
<reference evidence="7" key="1">
    <citation type="submission" date="2025-08" db="UniProtKB">
        <authorList>
            <consortium name="Ensembl"/>
        </authorList>
    </citation>
    <scope>IDENTIFICATION</scope>
</reference>
<dbReference type="FunFam" id="3.80.10.10:FF:000770">
    <property type="entry name" value="Uncharacterized protein"/>
    <property type="match status" value="1"/>
</dbReference>
<dbReference type="Ensembl" id="ENSANAT00000024056.1">
    <property type="protein sequence ID" value="ENSANAP00000006288.1"/>
    <property type="gene ID" value="ENSANAG00000021224.1"/>
</dbReference>
<feature type="compositionally biased region" description="Polar residues" evidence="5">
    <location>
        <begin position="410"/>
        <end position="427"/>
    </location>
</feature>
<reference evidence="7" key="2">
    <citation type="submission" date="2025-09" db="UniProtKB">
        <authorList>
            <consortium name="Ensembl"/>
        </authorList>
    </citation>
    <scope>IDENTIFICATION</scope>
</reference>
<protein>
    <submittedName>
        <fullName evidence="7">Glycoprotein V platelet</fullName>
    </submittedName>
</protein>
<dbReference type="Pfam" id="PF00560">
    <property type="entry name" value="LRR_1"/>
    <property type="match status" value="2"/>
</dbReference>
<dbReference type="InterPro" id="IPR001611">
    <property type="entry name" value="Leu-rich_rpt"/>
</dbReference>
<dbReference type="GO" id="GO:1990779">
    <property type="term" value="C:glycoprotein Ib-IX-V complex"/>
    <property type="evidence" value="ECO:0007669"/>
    <property type="project" value="Ensembl"/>
</dbReference>
<proteinExistence type="predicted"/>
<dbReference type="GeneTree" id="ENSGT00940000162953"/>
<feature type="chain" id="PRO_5014469755" evidence="6">
    <location>
        <begin position="17"/>
        <end position="467"/>
    </location>
</feature>
<dbReference type="STRING" id="37293.ENSANAP00000006288"/>
<keyword evidence="4" id="KW-0325">Glycoprotein</keyword>
<dbReference type="InterPro" id="IPR003591">
    <property type="entry name" value="Leu-rich_rpt_typical-subtyp"/>
</dbReference>
<dbReference type="PROSITE" id="PS51450">
    <property type="entry name" value="LRR"/>
    <property type="match status" value="2"/>
</dbReference>
<dbReference type="Gene3D" id="3.80.10.10">
    <property type="entry name" value="Ribonuclease Inhibitor"/>
    <property type="match status" value="2"/>
</dbReference>
<keyword evidence="2 6" id="KW-0732">Signal</keyword>
<dbReference type="Proteomes" id="UP000233020">
    <property type="component" value="Unplaced"/>
</dbReference>
<evidence type="ECO:0000256" key="6">
    <source>
        <dbReference type="SAM" id="SignalP"/>
    </source>
</evidence>
<feature type="signal peptide" evidence="6">
    <location>
        <begin position="1"/>
        <end position="16"/>
    </location>
</feature>
<evidence type="ECO:0000256" key="5">
    <source>
        <dbReference type="SAM" id="MobiDB-lite"/>
    </source>
</evidence>
<evidence type="ECO:0000256" key="1">
    <source>
        <dbReference type="ARBA" id="ARBA00022614"/>
    </source>
</evidence>
<dbReference type="InterPro" id="IPR032675">
    <property type="entry name" value="LRR_dom_sf"/>
</dbReference>
<dbReference type="GO" id="GO:0007597">
    <property type="term" value="P:blood coagulation, intrinsic pathway"/>
    <property type="evidence" value="ECO:0007669"/>
    <property type="project" value="Ensembl"/>
</dbReference>
<organism evidence="7 8">
    <name type="scientific">Aotus nancymaae</name>
    <name type="common">Ma's night monkey</name>
    <dbReference type="NCBI Taxonomy" id="37293"/>
    <lineage>
        <taxon>Eukaryota</taxon>
        <taxon>Metazoa</taxon>
        <taxon>Chordata</taxon>
        <taxon>Craniata</taxon>
        <taxon>Vertebrata</taxon>
        <taxon>Euteleostomi</taxon>
        <taxon>Mammalia</taxon>
        <taxon>Eutheria</taxon>
        <taxon>Euarchontoglires</taxon>
        <taxon>Primates</taxon>
        <taxon>Haplorrhini</taxon>
        <taxon>Platyrrhini</taxon>
        <taxon>Aotidae</taxon>
        <taxon>Aotus</taxon>
    </lineage>
</organism>
<dbReference type="PANTHER" id="PTHR45712:SF22">
    <property type="entry name" value="INSULIN-LIKE GROWTH FACTOR-BINDING PROTEIN COMPLEX ACID LABILE SUBUNIT"/>
    <property type="match status" value="1"/>
</dbReference>
<evidence type="ECO:0000256" key="4">
    <source>
        <dbReference type="ARBA" id="ARBA00023180"/>
    </source>
</evidence>
<evidence type="ECO:0000313" key="7">
    <source>
        <dbReference type="Ensembl" id="ENSANAP00000006288.1"/>
    </source>
</evidence>